<feature type="signal peptide" evidence="1">
    <location>
        <begin position="1"/>
        <end position="25"/>
    </location>
</feature>
<dbReference type="EMBL" id="JARKIB010000373">
    <property type="protein sequence ID" value="KAJ7712239.1"/>
    <property type="molecule type" value="Genomic_DNA"/>
</dbReference>
<reference evidence="2" key="1">
    <citation type="submission" date="2023-03" db="EMBL/GenBank/DDBJ databases">
        <title>Massive genome expansion in bonnet fungi (Mycena s.s.) driven by repeated elements and novel gene families across ecological guilds.</title>
        <authorList>
            <consortium name="Lawrence Berkeley National Laboratory"/>
            <person name="Harder C.B."/>
            <person name="Miyauchi S."/>
            <person name="Viragh M."/>
            <person name="Kuo A."/>
            <person name="Thoen E."/>
            <person name="Andreopoulos B."/>
            <person name="Lu D."/>
            <person name="Skrede I."/>
            <person name="Drula E."/>
            <person name="Henrissat B."/>
            <person name="Morin E."/>
            <person name="Kohler A."/>
            <person name="Barry K."/>
            <person name="LaButti K."/>
            <person name="Morin E."/>
            <person name="Salamov A."/>
            <person name="Lipzen A."/>
            <person name="Mereny Z."/>
            <person name="Hegedus B."/>
            <person name="Baldrian P."/>
            <person name="Stursova M."/>
            <person name="Weitz H."/>
            <person name="Taylor A."/>
            <person name="Grigoriev I.V."/>
            <person name="Nagy L.G."/>
            <person name="Martin F."/>
            <person name="Kauserud H."/>
        </authorList>
    </citation>
    <scope>NUCLEOTIDE SEQUENCE</scope>
    <source>
        <strain evidence="2">CBHHK182m</strain>
    </source>
</reference>
<accession>A0AAD7H584</accession>
<sequence>MGDLLSLLHSATIFLLLNSFHPGRCGRSSKNRGKLPYNSAVANNEEAASLLSPVMSQLRRWSTPQSVYSHWSDSTPIGPSFPIHALAKPLSKFLYHRQATGIIAKMGGSPLSVETVEVLTTYLMFKDIFPSTRALVLDHLGARAFHSEADAQLVMNNVLGLVPELLSSSVPDIIYGICWLLNSLTRHKKLKATILCGLELHPHLVPFLNHRDLVVQSSAAYALGDLDRVETLLGHLFLSLAFTLCGKLTSTV</sequence>
<evidence type="ECO:0000256" key="1">
    <source>
        <dbReference type="SAM" id="SignalP"/>
    </source>
</evidence>
<dbReference type="Gene3D" id="1.25.10.10">
    <property type="entry name" value="Leucine-rich Repeat Variant"/>
    <property type="match status" value="1"/>
</dbReference>
<protein>
    <submittedName>
        <fullName evidence="2">Uncharacterized protein</fullName>
    </submittedName>
</protein>
<evidence type="ECO:0000313" key="2">
    <source>
        <dbReference type="EMBL" id="KAJ7712239.1"/>
    </source>
</evidence>
<comment type="caution">
    <text evidence="2">The sequence shown here is derived from an EMBL/GenBank/DDBJ whole genome shotgun (WGS) entry which is preliminary data.</text>
</comment>
<dbReference type="InterPro" id="IPR011989">
    <property type="entry name" value="ARM-like"/>
</dbReference>
<organism evidence="2 3">
    <name type="scientific">Mycena metata</name>
    <dbReference type="NCBI Taxonomy" id="1033252"/>
    <lineage>
        <taxon>Eukaryota</taxon>
        <taxon>Fungi</taxon>
        <taxon>Dikarya</taxon>
        <taxon>Basidiomycota</taxon>
        <taxon>Agaricomycotina</taxon>
        <taxon>Agaricomycetes</taxon>
        <taxon>Agaricomycetidae</taxon>
        <taxon>Agaricales</taxon>
        <taxon>Marasmiineae</taxon>
        <taxon>Mycenaceae</taxon>
        <taxon>Mycena</taxon>
    </lineage>
</organism>
<dbReference type="Proteomes" id="UP001215598">
    <property type="component" value="Unassembled WGS sequence"/>
</dbReference>
<dbReference type="InterPro" id="IPR016024">
    <property type="entry name" value="ARM-type_fold"/>
</dbReference>
<dbReference type="SUPFAM" id="SSF48371">
    <property type="entry name" value="ARM repeat"/>
    <property type="match status" value="1"/>
</dbReference>
<feature type="chain" id="PRO_5042027159" evidence="1">
    <location>
        <begin position="26"/>
        <end position="252"/>
    </location>
</feature>
<keyword evidence="1" id="KW-0732">Signal</keyword>
<proteinExistence type="predicted"/>
<keyword evidence="3" id="KW-1185">Reference proteome</keyword>
<dbReference type="AlphaFoldDB" id="A0AAD7H584"/>
<name>A0AAD7H584_9AGAR</name>
<evidence type="ECO:0000313" key="3">
    <source>
        <dbReference type="Proteomes" id="UP001215598"/>
    </source>
</evidence>
<gene>
    <name evidence="2" type="ORF">B0H16DRAFT_581052</name>
</gene>